<dbReference type="GeneID" id="87816213"/>
<feature type="compositionally biased region" description="Basic and acidic residues" evidence="8">
    <location>
        <begin position="54"/>
        <end position="64"/>
    </location>
</feature>
<dbReference type="GO" id="GO:0005786">
    <property type="term" value="C:signal recognition particle, endoplasmic reticulum targeting"/>
    <property type="evidence" value="ECO:0007669"/>
    <property type="project" value="UniProtKB-UniRule"/>
</dbReference>
<dbReference type="Pfam" id="PF02290">
    <property type="entry name" value="SRP14"/>
    <property type="match status" value="1"/>
</dbReference>
<comment type="subunit">
    <text evidence="7">Component of a fungal signal recognition particle (SRP) complex that consists of a 7SL RNA molecule (scR1) and at least six protein subunits: SRP72, SRP68, SRP54, SEC65, SRP21 and SRP14.</text>
</comment>
<proteinExistence type="inferred from homology"/>
<dbReference type="AlphaFoldDB" id="A0AAN6V892"/>
<reference evidence="9" key="2">
    <citation type="submission" date="2023-05" db="EMBL/GenBank/DDBJ databases">
        <authorList>
            <consortium name="Lawrence Berkeley National Laboratory"/>
            <person name="Steindorff A."/>
            <person name="Hensen N."/>
            <person name="Bonometti L."/>
            <person name="Westerberg I."/>
            <person name="Brannstrom I.O."/>
            <person name="Guillou S."/>
            <person name="Cros-Aarteil S."/>
            <person name="Calhoun S."/>
            <person name="Haridas S."/>
            <person name="Kuo A."/>
            <person name="Mondo S."/>
            <person name="Pangilinan J."/>
            <person name="Riley R."/>
            <person name="Labutti K."/>
            <person name="Andreopoulos B."/>
            <person name="Lipzen A."/>
            <person name="Chen C."/>
            <person name="Yanf M."/>
            <person name="Daum C."/>
            <person name="Ng V."/>
            <person name="Clum A."/>
            <person name="Ohm R."/>
            <person name="Martin F."/>
            <person name="Silar P."/>
            <person name="Natvig D."/>
            <person name="Lalanne C."/>
            <person name="Gautier V."/>
            <person name="Ament-Velasquez S.L."/>
            <person name="Kruys A."/>
            <person name="Hutchinson M.I."/>
            <person name="Powell A.J."/>
            <person name="Barry K."/>
            <person name="Miller A.N."/>
            <person name="Grigoriev I.V."/>
            <person name="Debuchy R."/>
            <person name="Gladieux P."/>
            <person name="Thoren M.H."/>
            <person name="Johannesson H."/>
        </authorList>
    </citation>
    <scope>NUCLEOTIDE SEQUENCE</scope>
    <source>
        <strain evidence="9">CBS 141.50</strain>
    </source>
</reference>
<evidence type="ECO:0000256" key="4">
    <source>
        <dbReference type="ARBA" id="ARBA00022884"/>
    </source>
</evidence>
<dbReference type="PANTHER" id="PTHR12013">
    <property type="entry name" value="SIGNAL RECOGNITION PARTICLE 14 KD PROTEIN"/>
    <property type="match status" value="1"/>
</dbReference>
<dbReference type="GO" id="GO:0030942">
    <property type="term" value="F:endoplasmic reticulum signal peptide binding"/>
    <property type="evidence" value="ECO:0007669"/>
    <property type="project" value="UniProtKB-UniRule"/>
</dbReference>
<dbReference type="GO" id="GO:0008312">
    <property type="term" value="F:7S RNA binding"/>
    <property type="evidence" value="ECO:0007669"/>
    <property type="project" value="UniProtKB-UniRule"/>
</dbReference>
<feature type="compositionally biased region" description="Low complexity" evidence="8">
    <location>
        <begin position="39"/>
        <end position="53"/>
    </location>
</feature>
<keyword evidence="6 7" id="KW-0687">Ribonucleoprotein</keyword>
<evidence type="ECO:0000313" key="9">
    <source>
        <dbReference type="EMBL" id="KAK4146609.1"/>
    </source>
</evidence>
<comment type="caution">
    <text evidence="9">The sequence shown here is derived from an EMBL/GenBank/DDBJ whole genome shotgun (WGS) entry which is preliminary data.</text>
</comment>
<evidence type="ECO:0000256" key="5">
    <source>
        <dbReference type="ARBA" id="ARBA00023135"/>
    </source>
</evidence>
<dbReference type="EMBL" id="MU853560">
    <property type="protein sequence ID" value="KAK4146609.1"/>
    <property type="molecule type" value="Genomic_DNA"/>
</dbReference>
<feature type="region of interest" description="Disordered" evidence="8">
    <location>
        <begin position="33"/>
        <end position="101"/>
    </location>
</feature>
<dbReference type="GO" id="GO:0006614">
    <property type="term" value="P:SRP-dependent cotranslational protein targeting to membrane"/>
    <property type="evidence" value="ECO:0007669"/>
    <property type="project" value="UniProtKB-UniRule"/>
</dbReference>
<dbReference type="SUPFAM" id="SSF54762">
    <property type="entry name" value="Signal recognition particle alu RNA binding heterodimer, SRP9/14"/>
    <property type="match status" value="1"/>
</dbReference>
<keyword evidence="5 7" id="KW-0733">Signal recognition particle</keyword>
<evidence type="ECO:0000256" key="8">
    <source>
        <dbReference type="SAM" id="MobiDB-lite"/>
    </source>
</evidence>
<dbReference type="InterPro" id="IPR009018">
    <property type="entry name" value="Signal_recog_particle_SRP9/14"/>
</dbReference>
<dbReference type="RefSeq" id="XP_062639980.1">
    <property type="nucleotide sequence ID" value="XM_062779600.1"/>
</dbReference>
<gene>
    <name evidence="9" type="ORF">C8A04DRAFT_25525</name>
</gene>
<reference evidence="9" key="1">
    <citation type="journal article" date="2023" name="Mol. Phylogenet. Evol.">
        <title>Genome-scale phylogeny and comparative genomics of the fungal order Sordariales.</title>
        <authorList>
            <person name="Hensen N."/>
            <person name="Bonometti L."/>
            <person name="Westerberg I."/>
            <person name="Brannstrom I.O."/>
            <person name="Guillou S."/>
            <person name="Cros-Aarteil S."/>
            <person name="Calhoun S."/>
            <person name="Haridas S."/>
            <person name="Kuo A."/>
            <person name="Mondo S."/>
            <person name="Pangilinan J."/>
            <person name="Riley R."/>
            <person name="LaButti K."/>
            <person name="Andreopoulos B."/>
            <person name="Lipzen A."/>
            <person name="Chen C."/>
            <person name="Yan M."/>
            <person name="Daum C."/>
            <person name="Ng V."/>
            <person name="Clum A."/>
            <person name="Steindorff A."/>
            <person name="Ohm R.A."/>
            <person name="Martin F."/>
            <person name="Silar P."/>
            <person name="Natvig D.O."/>
            <person name="Lalanne C."/>
            <person name="Gautier V."/>
            <person name="Ament-Velasquez S.L."/>
            <person name="Kruys A."/>
            <person name="Hutchinson M.I."/>
            <person name="Powell A.J."/>
            <person name="Barry K."/>
            <person name="Miller A.N."/>
            <person name="Grigoriev I.V."/>
            <person name="Debuchy R."/>
            <person name="Gladieux P."/>
            <person name="Hiltunen Thoren M."/>
            <person name="Johannesson H."/>
        </authorList>
    </citation>
    <scope>NUCLEOTIDE SEQUENCE</scope>
    <source>
        <strain evidence="9">CBS 141.50</strain>
    </source>
</reference>
<feature type="compositionally biased region" description="Basic residues" evidence="8">
    <location>
        <begin position="132"/>
        <end position="147"/>
    </location>
</feature>
<evidence type="ECO:0000256" key="6">
    <source>
        <dbReference type="ARBA" id="ARBA00023274"/>
    </source>
</evidence>
<comment type="function">
    <text evidence="7">Component of the signal recognition particle (SRP) complex, a ribonucleoprotein complex that mediates the cotranslational targeting of secretory and membrane proteins to the endoplasmic reticulum (ER).</text>
</comment>
<evidence type="ECO:0000256" key="1">
    <source>
        <dbReference type="ARBA" id="ARBA00004496"/>
    </source>
</evidence>
<name>A0AAN6V892_9PEZI</name>
<comment type="subcellular location">
    <subcellularLocation>
        <location evidence="1 7">Cytoplasm</location>
    </subcellularLocation>
</comment>
<keyword evidence="3 7" id="KW-0963">Cytoplasm</keyword>
<dbReference type="Gene3D" id="3.30.720.10">
    <property type="entry name" value="Signal recognition particle alu RNA binding heterodimer, srp9/1"/>
    <property type="match status" value="1"/>
</dbReference>
<dbReference type="Proteomes" id="UP001302676">
    <property type="component" value="Unassembled WGS sequence"/>
</dbReference>
<accession>A0AAN6V892</accession>
<keyword evidence="4 7" id="KW-0694">RNA-binding</keyword>
<protein>
    <recommendedName>
        <fullName evidence="7">Signal recognition particle subunit SRP14</fullName>
    </recommendedName>
    <alternativeName>
        <fullName evidence="7">Signal recognition particle 14 kDa protein</fullName>
    </alternativeName>
</protein>
<sequence>MGHSTHDEFFNKLAEIFTSRKAQSHGAIFLTQKRLSYNPSTPSQQPTPAATEQAARDALEEELHPSQPLPILIRATNGKSAKVAKPAPNKPKNDKSGKIKLSTVVQPDELEGFYARYAEVCKAGMAALKPRDRTKTKRKAKAKKRKGGAAGAA</sequence>
<evidence type="ECO:0000256" key="2">
    <source>
        <dbReference type="ARBA" id="ARBA00010349"/>
    </source>
</evidence>
<organism evidence="9 10">
    <name type="scientific">Dichotomopilus funicola</name>
    <dbReference type="NCBI Taxonomy" id="1934379"/>
    <lineage>
        <taxon>Eukaryota</taxon>
        <taxon>Fungi</taxon>
        <taxon>Dikarya</taxon>
        <taxon>Ascomycota</taxon>
        <taxon>Pezizomycotina</taxon>
        <taxon>Sordariomycetes</taxon>
        <taxon>Sordariomycetidae</taxon>
        <taxon>Sordariales</taxon>
        <taxon>Chaetomiaceae</taxon>
        <taxon>Dichotomopilus</taxon>
    </lineage>
</organism>
<evidence type="ECO:0000256" key="3">
    <source>
        <dbReference type="ARBA" id="ARBA00022490"/>
    </source>
</evidence>
<feature type="region of interest" description="Disordered" evidence="8">
    <location>
        <begin position="129"/>
        <end position="153"/>
    </location>
</feature>
<evidence type="ECO:0000313" key="10">
    <source>
        <dbReference type="Proteomes" id="UP001302676"/>
    </source>
</evidence>
<dbReference type="InterPro" id="IPR003210">
    <property type="entry name" value="Signal_recog_particle_SRP14"/>
</dbReference>
<keyword evidence="10" id="KW-1185">Reference proteome</keyword>
<evidence type="ECO:0000256" key="7">
    <source>
        <dbReference type="RuleBase" id="RU368100"/>
    </source>
</evidence>
<comment type="similarity">
    <text evidence="2 7">Belongs to the SRP14 family.</text>
</comment>